<evidence type="ECO:0000313" key="2">
    <source>
        <dbReference type="Proteomes" id="UP000005709"/>
    </source>
</evidence>
<sequence>MASASDKEIFIKILNEDIDVWRPVKAAQIAQYIFKITDTTNFESELDEILEFKQGDIVKCREKDGDFYAFELL</sequence>
<reference evidence="1 2" key="1">
    <citation type="submission" date="2009-07" db="EMBL/GenBank/DDBJ databases">
        <authorList>
            <person name="Madupu R."/>
            <person name="Sebastian Y."/>
            <person name="Durkin A.S."/>
            <person name="Torralba M."/>
            <person name="Methe B."/>
            <person name="Sutton G.G."/>
            <person name="Strausberg R.L."/>
            <person name="Nelson K.E."/>
        </authorList>
    </citation>
    <scope>NUCLEOTIDE SEQUENCE [LARGE SCALE GENOMIC DNA]</scope>
    <source>
        <strain evidence="1 2">RM3268</strain>
    </source>
</reference>
<dbReference type="eggNOG" id="ENOG50319M6">
    <property type="taxonomic scope" value="Bacteria"/>
</dbReference>
<accession>C8PKE7</accession>
<organism evidence="1 2">
    <name type="scientific">Campylobacter gracilis RM3268</name>
    <dbReference type="NCBI Taxonomy" id="553220"/>
    <lineage>
        <taxon>Bacteria</taxon>
        <taxon>Pseudomonadati</taxon>
        <taxon>Campylobacterota</taxon>
        <taxon>Epsilonproteobacteria</taxon>
        <taxon>Campylobacterales</taxon>
        <taxon>Campylobacteraceae</taxon>
        <taxon>Campylobacter</taxon>
    </lineage>
</organism>
<gene>
    <name evidence="1" type="ORF">CAMGR0001_0168</name>
</gene>
<comment type="caution">
    <text evidence="1">The sequence shown here is derived from an EMBL/GenBank/DDBJ whole genome shotgun (WGS) entry which is preliminary data.</text>
</comment>
<dbReference type="STRING" id="824.CGRAC_2107"/>
<dbReference type="OrthoDB" id="5363413at2"/>
<dbReference type="Proteomes" id="UP000005709">
    <property type="component" value="Unassembled WGS sequence"/>
</dbReference>
<keyword evidence="2" id="KW-1185">Reference proteome</keyword>
<dbReference type="AlphaFoldDB" id="C8PKE7"/>
<proteinExistence type="predicted"/>
<evidence type="ECO:0000313" key="1">
    <source>
        <dbReference type="EMBL" id="EEV16556.1"/>
    </source>
</evidence>
<protein>
    <submittedName>
        <fullName evidence="1">Uncharacterized protein</fullName>
    </submittedName>
</protein>
<dbReference type="EMBL" id="ACYG01000030">
    <property type="protein sequence ID" value="EEV16556.1"/>
    <property type="molecule type" value="Genomic_DNA"/>
</dbReference>
<dbReference type="RefSeq" id="WP_005872747.1">
    <property type="nucleotide sequence ID" value="NZ_ACYG01000030.1"/>
</dbReference>
<name>C8PKE7_9BACT</name>